<proteinExistence type="inferred from homology"/>
<keyword evidence="6 7" id="KW-0472">Membrane</keyword>
<gene>
    <name evidence="9" type="ORF">HYS17_00455</name>
</gene>
<evidence type="ECO:0000256" key="2">
    <source>
        <dbReference type="ARBA" id="ARBA00005551"/>
    </source>
</evidence>
<evidence type="ECO:0000256" key="1">
    <source>
        <dbReference type="ARBA" id="ARBA00004141"/>
    </source>
</evidence>
<organism evidence="9 10">
    <name type="scientific">Micavibrio aeruginosavorus</name>
    <dbReference type="NCBI Taxonomy" id="349221"/>
    <lineage>
        <taxon>Bacteria</taxon>
        <taxon>Pseudomonadati</taxon>
        <taxon>Bdellovibrionota</taxon>
        <taxon>Bdellovibrionia</taxon>
        <taxon>Bdellovibrionales</taxon>
        <taxon>Pseudobdellovibrionaceae</taxon>
        <taxon>Micavibrio</taxon>
    </lineage>
</organism>
<reference evidence="9 10" key="1">
    <citation type="submission" date="2020-07" db="EMBL/GenBank/DDBJ databases">
        <title>Huge and variable diversity of episymbiotic CPR bacteria and DPANN archaea in groundwater ecosystems.</title>
        <authorList>
            <person name="He C.Y."/>
            <person name="Keren R."/>
            <person name="Whittaker M."/>
            <person name="Farag I.F."/>
            <person name="Doudna J."/>
            <person name="Cate J.H.D."/>
            <person name="Banfield J.F."/>
        </authorList>
    </citation>
    <scope>NUCLEOTIDE SEQUENCE [LARGE SCALE GENOMIC DNA]</scope>
    <source>
        <strain evidence="9">NC_groundwater_70_Ag_B-0.1um_54_66</strain>
    </source>
</reference>
<dbReference type="GO" id="GO:0015297">
    <property type="term" value="F:antiporter activity"/>
    <property type="evidence" value="ECO:0007669"/>
    <property type="project" value="InterPro"/>
</dbReference>
<dbReference type="Gene3D" id="1.20.1530.20">
    <property type="match status" value="1"/>
</dbReference>
<feature type="transmembrane region" description="Helical" evidence="7">
    <location>
        <begin position="332"/>
        <end position="360"/>
    </location>
</feature>
<evidence type="ECO:0000313" key="9">
    <source>
        <dbReference type="EMBL" id="QQG36298.1"/>
    </source>
</evidence>
<dbReference type="Proteomes" id="UP000595362">
    <property type="component" value="Chromosome"/>
</dbReference>
<dbReference type="PANTHER" id="PTHR42751:SF3">
    <property type="entry name" value="SODIUM_GLUTAMATE SYMPORTER"/>
    <property type="match status" value="1"/>
</dbReference>
<feature type="transmembrane region" description="Helical" evidence="7">
    <location>
        <begin position="6"/>
        <end position="25"/>
    </location>
</feature>
<keyword evidence="5 7" id="KW-1133">Transmembrane helix</keyword>
<name>A0A7T5R2E9_9BACT</name>
<evidence type="ECO:0000256" key="6">
    <source>
        <dbReference type="ARBA" id="ARBA00023136"/>
    </source>
</evidence>
<keyword evidence="3" id="KW-0813">Transport</keyword>
<dbReference type="GO" id="GO:1902600">
    <property type="term" value="P:proton transmembrane transport"/>
    <property type="evidence" value="ECO:0007669"/>
    <property type="project" value="InterPro"/>
</dbReference>
<dbReference type="Pfam" id="PF00999">
    <property type="entry name" value="Na_H_Exchanger"/>
    <property type="match status" value="1"/>
</dbReference>
<dbReference type="AlphaFoldDB" id="A0A7T5R2E9"/>
<dbReference type="PANTHER" id="PTHR42751">
    <property type="entry name" value="SODIUM/HYDROGEN EXCHANGER FAMILY/TRKA DOMAIN PROTEIN"/>
    <property type="match status" value="1"/>
</dbReference>
<feature type="transmembrane region" description="Helical" evidence="7">
    <location>
        <begin position="275"/>
        <end position="297"/>
    </location>
</feature>
<evidence type="ECO:0000313" key="10">
    <source>
        <dbReference type="Proteomes" id="UP000595362"/>
    </source>
</evidence>
<protein>
    <submittedName>
        <fullName evidence="9">Cation:proton antiporter</fullName>
    </submittedName>
</protein>
<feature type="domain" description="Cation/H+ exchanger transmembrane" evidence="8">
    <location>
        <begin position="15"/>
        <end position="381"/>
    </location>
</feature>
<dbReference type="GO" id="GO:0016020">
    <property type="term" value="C:membrane"/>
    <property type="evidence" value="ECO:0007669"/>
    <property type="project" value="UniProtKB-SubCell"/>
</dbReference>
<feature type="transmembrane region" description="Helical" evidence="7">
    <location>
        <begin position="303"/>
        <end position="325"/>
    </location>
</feature>
<comment type="similarity">
    <text evidence="2">Belongs to the monovalent cation:proton antiporter 2 (CPA2) transporter (TC 2.A.37) family.</text>
</comment>
<feature type="transmembrane region" description="Helical" evidence="7">
    <location>
        <begin position="32"/>
        <end position="51"/>
    </location>
</feature>
<feature type="transmembrane region" description="Helical" evidence="7">
    <location>
        <begin position="244"/>
        <end position="263"/>
    </location>
</feature>
<evidence type="ECO:0000256" key="5">
    <source>
        <dbReference type="ARBA" id="ARBA00022989"/>
    </source>
</evidence>
<feature type="transmembrane region" description="Helical" evidence="7">
    <location>
        <begin position="88"/>
        <end position="108"/>
    </location>
</feature>
<dbReference type="InterPro" id="IPR006153">
    <property type="entry name" value="Cation/H_exchanger_TM"/>
</dbReference>
<dbReference type="EMBL" id="CP066681">
    <property type="protein sequence ID" value="QQG36298.1"/>
    <property type="molecule type" value="Genomic_DNA"/>
</dbReference>
<feature type="transmembrane region" description="Helical" evidence="7">
    <location>
        <begin position="148"/>
        <end position="168"/>
    </location>
</feature>
<sequence>MEAHGPDLSQIALVLAAAFAGGSVLKRFGQPVIIGYILVGMILGPSVLGLVSHGEQISFLSELGILLLLFIIGLELDVHRFMEVFKIALSATVLQIAAGISVIGLIGWASEWEINRIILLAFAVSLSSTAVGLKLLEDMGETDTPMGRMAMGILVAQDLAVIPMLLVVSALNEAGGNFLLELEDLARVLFAMLFMVIMICVLGGRNLGPLKLSRIRIPHLPDSGQNVVVAMTMCFTAAALSGAIGLSASYGAFLAGLAIGSTHKKETYEEEIRPIFELLMMIFFLSVGIMLDLSFVLEHWFSISWVLFALLFIKTIFNISILRWLGLSRRHAIMIGASLGQAGEFSFVLAAMGLSSAVILPETYKYIVAVIALSLILTPVWTYTMRRMDLLRRGRLYRLARLRKHKKTIAS</sequence>
<evidence type="ECO:0000259" key="8">
    <source>
        <dbReference type="Pfam" id="PF00999"/>
    </source>
</evidence>
<accession>A0A7T5R2E9</accession>
<evidence type="ECO:0000256" key="7">
    <source>
        <dbReference type="SAM" id="Phobius"/>
    </source>
</evidence>
<evidence type="ECO:0000256" key="4">
    <source>
        <dbReference type="ARBA" id="ARBA00022692"/>
    </source>
</evidence>
<evidence type="ECO:0000256" key="3">
    <source>
        <dbReference type="ARBA" id="ARBA00022448"/>
    </source>
</evidence>
<feature type="transmembrane region" description="Helical" evidence="7">
    <location>
        <begin position="188"/>
        <end position="208"/>
    </location>
</feature>
<feature type="transmembrane region" description="Helical" evidence="7">
    <location>
        <begin position="114"/>
        <end position="136"/>
    </location>
</feature>
<feature type="transmembrane region" description="Helical" evidence="7">
    <location>
        <begin position="57"/>
        <end position="76"/>
    </location>
</feature>
<comment type="subcellular location">
    <subcellularLocation>
        <location evidence="1">Membrane</location>
        <topology evidence="1">Multi-pass membrane protein</topology>
    </subcellularLocation>
</comment>
<dbReference type="InterPro" id="IPR038770">
    <property type="entry name" value="Na+/solute_symporter_sf"/>
</dbReference>
<feature type="transmembrane region" description="Helical" evidence="7">
    <location>
        <begin position="366"/>
        <end position="385"/>
    </location>
</feature>
<keyword evidence="4 7" id="KW-0812">Transmembrane</keyword>